<dbReference type="Pfam" id="PF02799">
    <property type="entry name" value="NMT_C"/>
    <property type="match status" value="1"/>
</dbReference>
<dbReference type="InterPro" id="IPR000903">
    <property type="entry name" value="NMT"/>
</dbReference>
<keyword evidence="4 6" id="KW-0808">Transferase</keyword>
<evidence type="ECO:0000259" key="10">
    <source>
        <dbReference type="Pfam" id="PF02799"/>
    </source>
</evidence>
<name>A0A4P9XR94_9FUNG</name>
<evidence type="ECO:0000256" key="3">
    <source>
        <dbReference type="ARBA" id="ARBA00022240"/>
    </source>
</evidence>
<keyword evidence="5 6" id="KW-0012">Acyltransferase</keyword>
<dbReference type="Pfam" id="PF01233">
    <property type="entry name" value="NMT"/>
    <property type="match status" value="1"/>
</dbReference>
<dbReference type="InterPro" id="IPR022676">
    <property type="entry name" value="NMT_N"/>
</dbReference>
<comment type="catalytic activity">
    <reaction evidence="6">
        <text>N-terminal glycyl-[protein] + tetradecanoyl-CoA = N-tetradecanoylglycyl-[protein] + CoA + H(+)</text>
        <dbReference type="Rhea" id="RHEA:15521"/>
        <dbReference type="Rhea" id="RHEA-COMP:12666"/>
        <dbReference type="Rhea" id="RHEA-COMP:12667"/>
        <dbReference type="ChEBI" id="CHEBI:15378"/>
        <dbReference type="ChEBI" id="CHEBI:57287"/>
        <dbReference type="ChEBI" id="CHEBI:57385"/>
        <dbReference type="ChEBI" id="CHEBI:64723"/>
        <dbReference type="ChEBI" id="CHEBI:133050"/>
        <dbReference type="EC" id="2.3.1.97"/>
    </reaction>
</comment>
<dbReference type="Gene3D" id="3.40.630.170">
    <property type="match status" value="1"/>
</dbReference>
<evidence type="ECO:0000313" key="12">
    <source>
        <dbReference type="Proteomes" id="UP000271241"/>
    </source>
</evidence>
<dbReference type="GO" id="GO:0004379">
    <property type="term" value="F:glycylpeptide N-tetradecanoyltransferase activity"/>
    <property type="evidence" value="ECO:0007669"/>
    <property type="project" value="UniProtKB-EC"/>
</dbReference>
<feature type="domain" description="Glycylpeptide N-tetradecanoyltransferase C-terminal" evidence="10">
    <location>
        <begin position="278"/>
        <end position="469"/>
    </location>
</feature>
<feature type="domain" description="Glycylpeptide N-tetradecanoyltransferase N-terminal" evidence="9">
    <location>
        <begin position="106"/>
        <end position="264"/>
    </location>
</feature>
<dbReference type="Proteomes" id="UP000271241">
    <property type="component" value="Unassembled WGS sequence"/>
</dbReference>
<comment type="function">
    <text evidence="6">Adds a myristoyl group to the N-terminal glycine residue of certain cellular proteins.</text>
</comment>
<evidence type="ECO:0000256" key="8">
    <source>
        <dbReference type="SAM" id="MobiDB-lite"/>
    </source>
</evidence>
<evidence type="ECO:0000256" key="4">
    <source>
        <dbReference type="ARBA" id="ARBA00022679"/>
    </source>
</evidence>
<dbReference type="PIRSF" id="PIRSF015892">
    <property type="entry name" value="N-myristl_transf"/>
    <property type="match status" value="1"/>
</dbReference>
<feature type="compositionally biased region" description="Low complexity" evidence="8">
    <location>
        <begin position="30"/>
        <end position="41"/>
    </location>
</feature>
<sequence>MTDNQPSERQLEKQPAVESSSEQPKDTESADAALSASASTAPVLAANDPAVQQQLNELLNQLQLQAVGGKPPSKEHKFWDTQPHPPAKAHILGRIADEKVVAEGAIEPSREQTEIRAKPLPLPNGFEWCVVDVTKEEEMKELYRLLSENYVEDDDAMFRFDYSPEFLNWALKPPGWHKEWHLGVRVSSNRKLVAFIAGIPVHFRVRKHKQLMAEINFLCVLKKLRSKRLAPMLIKEVTRRIHLTGTFQAVYTAGAVLPRPVASCRYFHRSLNPKKLVETGFSQLPSGMTMKRLQMRFALPKETSLRGLRQMRASDAPKVRTLLNRYLERKEFAPIFSSAEEIVHWLLHRDGVVWSYVVETPDGKITDLVSFYAIPSTVINASKYKTINAAYQFYYASSMAFEPNGEALLGDRLRVLFKDALILARSERFDVWNCLDLMDNREIIDELRFGPGDGTLHYYLYNYKCHSVEADQVGLIML</sequence>
<accession>A0A4P9XR94</accession>
<evidence type="ECO:0000256" key="6">
    <source>
        <dbReference type="RuleBase" id="RU000586"/>
    </source>
</evidence>
<evidence type="ECO:0000256" key="2">
    <source>
        <dbReference type="ARBA" id="ARBA00012923"/>
    </source>
</evidence>
<dbReference type="OrthoDB" id="60315at2759"/>
<dbReference type="SUPFAM" id="SSF55729">
    <property type="entry name" value="Acyl-CoA N-acyltransferases (Nat)"/>
    <property type="match status" value="2"/>
</dbReference>
<dbReference type="EC" id="2.3.1.97" evidence="2 6"/>
<dbReference type="InterPro" id="IPR016181">
    <property type="entry name" value="Acyl_CoA_acyltransferase"/>
</dbReference>
<comment type="similarity">
    <text evidence="1 7">Belongs to the NMT family.</text>
</comment>
<evidence type="ECO:0000313" key="11">
    <source>
        <dbReference type="EMBL" id="RKP08604.1"/>
    </source>
</evidence>
<organism evidence="11 12">
    <name type="scientific">Thamnocephalis sphaerospora</name>
    <dbReference type="NCBI Taxonomy" id="78915"/>
    <lineage>
        <taxon>Eukaryota</taxon>
        <taxon>Fungi</taxon>
        <taxon>Fungi incertae sedis</taxon>
        <taxon>Zoopagomycota</taxon>
        <taxon>Zoopagomycotina</taxon>
        <taxon>Zoopagomycetes</taxon>
        <taxon>Zoopagales</taxon>
        <taxon>Sigmoideomycetaceae</taxon>
        <taxon>Thamnocephalis</taxon>
    </lineage>
</organism>
<evidence type="ECO:0000256" key="5">
    <source>
        <dbReference type="ARBA" id="ARBA00023315"/>
    </source>
</evidence>
<evidence type="ECO:0000256" key="7">
    <source>
        <dbReference type="RuleBase" id="RU004178"/>
    </source>
</evidence>
<evidence type="ECO:0000256" key="1">
    <source>
        <dbReference type="ARBA" id="ARBA00009469"/>
    </source>
</evidence>
<protein>
    <recommendedName>
        <fullName evidence="3 6">Glycylpeptide N-tetradecanoyltransferase</fullName>
        <ecNumber evidence="2 6">2.3.1.97</ecNumber>
    </recommendedName>
</protein>
<dbReference type="EMBL" id="KZ992587">
    <property type="protein sequence ID" value="RKP08604.1"/>
    <property type="molecule type" value="Genomic_DNA"/>
</dbReference>
<dbReference type="PANTHER" id="PTHR11377:SF5">
    <property type="entry name" value="GLYCYLPEPTIDE N-TETRADECANOYLTRANSFERASE"/>
    <property type="match status" value="1"/>
</dbReference>
<dbReference type="STRING" id="78915.A0A4P9XR94"/>
<reference evidence="12" key="1">
    <citation type="journal article" date="2018" name="Nat. Microbiol.">
        <title>Leveraging single-cell genomics to expand the fungal tree of life.</title>
        <authorList>
            <person name="Ahrendt S.R."/>
            <person name="Quandt C.A."/>
            <person name="Ciobanu D."/>
            <person name="Clum A."/>
            <person name="Salamov A."/>
            <person name="Andreopoulos B."/>
            <person name="Cheng J.F."/>
            <person name="Woyke T."/>
            <person name="Pelin A."/>
            <person name="Henrissat B."/>
            <person name="Reynolds N.K."/>
            <person name="Benny G.L."/>
            <person name="Smith M.E."/>
            <person name="James T.Y."/>
            <person name="Grigoriev I.V."/>
        </authorList>
    </citation>
    <scope>NUCLEOTIDE SEQUENCE [LARGE SCALE GENOMIC DNA]</scope>
    <source>
        <strain evidence="12">RSA 1356</strain>
    </source>
</reference>
<dbReference type="InterPro" id="IPR022677">
    <property type="entry name" value="NMT_C"/>
</dbReference>
<feature type="region of interest" description="Disordered" evidence="8">
    <location>
        <begin position="1"/>
        <end position="41"/>
    </location>
</feature>
<dbReference type="FunFam" id="3.40.630.170:FF:000003">
    <property type="entry name" value="Glycylpeptide N-tetradecanoyltransferase"/>
    <property type="match status" value="1"/>
</dbReference>
<dbReference type="AlphaFoldDB" id="A0A4P9XR94"/>
<dbReference type="GO" id="GO:0005737">
    <property type="term" value="C:cytoplasm"/>
    <property type="evidence" value="ECO:0007669"/>
    <property type="project" value="TreeGrafter"/>
</dbReference>
<gene>
    <name evidence="11" type="ORF">THASP1DRAFT_23448</name>
</gene>
<proteinExistence type="inferred from homology"/>
<evidence type="ECO:0000259" key="9">
    <source>
        <dbReference type="Pfam" id="PF01233"/>
    </source>
</evidence>
<dbReference type="PANTHER" id="PTHR11377">
    <property type="entry name" value="N-MYRISTOYL TRANSFERASE"/>
    <property type="match status" value="1"/>
</dbReference>
<keyword evidence="12" id="KW-1185">Reference proteome</keyword>